<evidence type="ECO:0000313" key="2">
    <source>
        <dbReference type="Proteomes" id="UP000327118"/>
    </source>
</evidence>
<evidence type="ECO:0000313" key="1">
    <source>
        <dbReference type="EMBL" id="KAE8349965.1"/>
    </source>
</evidence>
<sequence>MSTRRTYLGLSQIVSCSAAFGVPGNLAVEADREISYSILSIQMIKKNWIAAYSPGVSLNIFPIPKRPREIHFHNE</sequence>
<gene>
    <name evidence="1" type="ORF">BDV28DRAFT_50381</name>
</gene>
<organism evidence="1 2">
    <name type="scientific">Aspergillus coremiiformis</name>
    <dbReference type="NCBI Taxonomy" id="138285"/>
    <lineage>
        <taxon>Eukaryota</taxon>
        <taxon>Fungi</taxon>
        <taxon>Dikarya</taxon>
        <taxon>Ascomycota</taxon>
        <taxon>Pezizomycotina</taxon>
        <taxon>Eurotiomycetes</taxon>
        <taxon>Eurotiomycetidae</taxon>
        <taxon>Eurotiales</taxon>
        <taxon>Aspergillaceae</taxon>
        <taxon>Aspergillus</taxon>
        <taxon>Aspergillus subgen. Circumdati</taxon>
    </lineage>
</organism>
<name>A0A5N6YX13_9EURO</name>
<accession>A0A5N6YX13</accession>
<protein>
    <submittedName>
        <fullName evidence="1">Uncharacterized protein</fullName>
    </submittedName>
</protein>
<keyword evidence="2" id="KW-1185">Reference proteome</keyword>
<reference evidence="2" key="1">
    <citation type="submission" date="2019-04" db="EMBL/GenBank/DDBJ databases">
        <title>Friends and foes A comparative genomics studyof 23 Aspergillus species from section Flavi.</title>
        <authorList>
            <consortium name="DOE Joint Genome Institute"/>
            <person name="Kjaerbolling I."/>
            <person name="Vesth T."/>
            <person name="Frisvad J.C."/>
            <person name="Nybo J.L."/>
            <person name="Theobald S."/>
            <person name="Kildgaard S."/>
            <person name="Isbrandt T."/>
            <person name="Kuo A."/>
            <person name="Sato A."/>
            <person name="Lyhne E.K."/>
            <person name="Kogle M.E."/>
            <person name="Wiebenga A."/>
            <person name="Kun R.S."/>
            <person name="Lubbers R.J."/>
            <person name="Makela M.R."/>
            <person name="Barry K."/>
            <person name="Chovatia M."/>
            <person name="Clum A."/>
            <person name="Daum C."/>
            <person name="Haridas S."/>
            <person name="He G."/>
            <person name="LaButti K."/>
            <person name="Lipzen A."/>
            <person name="Mondo S."/>
            <person name="Riley R."/>
            <person name="Salamov A."/>
            <person name="Simmons B.A."/>
            <person name="Magnuson J.K."/>
            <person name="Henrissat B."/>
            <person name="Mortensen U.H."/>
            <person name="Larsen T.O."/>
            <person name="Devries R.P."/>
            <person name="Grigoriev I.V."/>
            <person name="Machida M."/>
            <person name="Baker S.E."/>
            <person name="Andersen M.R."/>
        </authorList>
    </citation>
    <scope>NUCLEOTIDE SEQUENCE [LARGE SCALE GENOMIC DNA]</scope>
    <source>
        <strain evidence="2">CBS 553.77</strain>
    </source>
</reference>
<dbReference type="EMBL" id="ML739258">
    <property type="protein sequence ID" value="KAE8349965.1"/>
    <property type="molecule type" value="Genomic_DNA"/>
</dbReference>
<proteinExistence type="predicted"/>
<dbReference type="AlphaFoldDB" id="A0A5N6YX13"/>
<dbReference type="Proteomes" id="UP000327118">
    <property type="component" value="Unassembled WGS sequence"/>
</dbReference>